<dbReference type="Pfam" id="PF01012">
    <property type="entry name" value="ETF"/>
    <property type="match status" value="1"/>
</dbReference>
<dbReference type="Gene3D" id="3.40.50.620">
    <property type="entry name" value="HUPs"/>
    <property type="match status" value="1"/>
</dbReference>
<protein>
    <recommendedName>
        <fullName evidence="1">Electron transfer flavoprotein small subunit</fullName>
    </recommendedName>
</protein>
<dbReference type="InterPro" id="IPR014730">
    <property type="entry name" value="ETF_a/b_N"/>
</dbReference>
<feature type="domain" description="Electron transfer flavoprotein alpha/beta-subunit N-terminal" evidence="2">
    <location>
        <begin position="21"/>
        <end position="215"/>
    </location>
</feature>
<dbReference type="Proteomes" id="UP000295176">
    <property type="component" value="Unassembled WGS sequence"/>
</dbReference>
<evidence type="ECO:0000313" key="4">
    <source>
        <dbReference type="EMBL" id="TDP88662.1"/>
    </source>
</evidence>
<dbReference type="InterPro" id="IPR033948">
    <property type="entry name" value="ETF_beta_N"/>
</dbReference>
<accession>A0A2T5RHY8</accession>
<dbReference type="SMART" id="SM00893">
    <property type="entry name" value="ETF"/>
    <property type="match status" value="1"/>
</dbReference>
<dbReference type="OrthoDB" id="9804960at2"/>
<gene>
    <name evidence="4" type="ORF">C7957_13514</name>
    <name evidence="3" type="ORF">C8C76_12341</name>
</gene>
<dbReference type="RefSeq" id="WP_108141116.1">
    <property type="nucleotide sequence ID" value="NZ_JBQPXQ010000027.1"/>
</dbReference>
<proteinExistence type="predicted"/>
<reference evidence="3 5" key="1">
    <citation type="submission" date="2018-04" db="EMBL/GenBank/DDBJ databases">
        <title>Subsurface microbial communities from deep shales in Ohio and West Virginia, USA.</title>
        <authorList>
            <person name="Wrighton K."/>
        </authorList>
    </citation>
    <scope>NUCLEOTIDE SEQUENCE [LARGE SCALE GENOMIC DNA]</scope>
    <source>
        <strain evidence="4 6">MSL 7</strain>
        <strain evidence="3 5">WC1</strain>
    </source>
</reference>
<dbReference type="SUPFAM" id="SSF52402">
    <property type="entry name" value="Adenine nucleotide alpha hydrolases-like"/>
    <property type="match status" value="1"/>
</dbReference>
<evidence type="ECO:0000313" key="5">
    <source>
        <dbReference type="Proteomes" id="UP000244089"/>
    </source>
</evidence>
<evidence type="ECO:0000313" key="3">
    <source>
        <dbReference type="EMBL" id="PTV97789.1"/>
    </source>
</evidence>
<dbReference type="EMBL" id="SNXX01000035">
    <property type="protein sequence ID" value="TDP88662.1"/>
    <property type="molecule type" value="Genomic_DNA"/>
</dbReference>
<organism evidence="3 5">
    <name type="scientific">Halanaerobium saccharolyticum</name>
    <dbReference type="NCBI Taxonomy" id="43595"/>
    <lineage>
        <taxon>Bacteria</taxon>
        <taxon>Bacillati</taxon>
        <taxon>Bacillota</taxon>
        <taxon>Clostridia</taxon>
        <taxon>Halanaerobiales</taxon>
        <taxon>Halanaerobiaceae</taxon>
        <taxon>Halanaerobium</taxon>
    </lineage>
</organism>
<comment type="caution">
    <text evidence="3">The sequence shown here is derived from an EMBL/GenBank/DDBJ whole genome shotgun (WGS) entry which is preliminary data.</text>
</comment>
<dbReference type="PANTHER" id="PTHR21294">
    <property type="entry name" value="ELECTRON TRANSFER FLAVOPROTEIN BETA-SUBUNIT"/>
    <property type="match status" value="1"/>
</dbReference>
<dbReference type="PIRSF" id="PIRSF000090">
    <property type="entry name" value="Beta-ETF"/>
    <property type="match status" value="1"/>
</dbReference>
<dbReference type="EMBL" id="QAXS01000023">
    <property type="protein sequence ID" value="PTV97789.1"/>
    <property type="molecule type" value="Genomic_DNA"/>
</dbReference>
<evidence type="ECO:0000313" key="6">
    <source>
        <dbReference type="Proteomes" id="UP000295176"/>
    </source>
</evidence>
<evidence type="ECO:0000256" key="1">
    <source>
        <dbReference type="ARBA" id="ARBA00042002"/>
    </source>
</evidence>
<dbReference type="Proteomes" id="UP000244089">
    <property type="component" value="Unassembled WGS sequence"/>
</dbReference>
<dbReference type="InterPro" id="IPR014729">
    <property type="entry name" value="Rossmann-like_a/b/a_fold"/>
</dbReference>
<dbReference type="CDD" id="cd01714">
    <property type="entry name" value="ETF_beta"/>
    <property type="match status" value="1"/>
</dbReference>
<dbReference type="InterPro" id="IPR012255">
    <property type="entry name" value="ETF_b"/>
</dbReference>
<evidence type="ECO:0000259" key="2">
    <source>
        <dbReference type="SMART" id="SM00893"/>
    </source>
</evidence>
<dbReference type="AlphaFoldDB" id="A0A2T5RHY8"/>
<sequence length="264" mass="29022">MEILVCVKQVPETKNVEVDENGNLIRDGVDSIMNPYDMYALETALRLKAEHGGTVTAITMGPPQAKEVIREAYMMGADKGFILSDIKFAGADVLATSYTLSKGLEVIGLKNGYDLIICGMESTDGDTAQVGPAIAETLKIPHVAYVSSIKGSTEEKIMVEKDMGETIEVVEFSYPGLITVTKHVNQPRLPSYRLKLETADREIETLTFADLLDDDENNFGLKGSPTQVEEVFPPDDNIEQVIWDGSGEELSDKLFNELKELKLV</sequence>
<dbReference type="PANTHER" id="PTHR21294:SF17">
    <property type="entry name" value="PROTEIN FIXA"/>
    <property type="match status" value="1"/>
</dbReference>
<name>A0A2T5RHY8_9FIRM</name>
<dbReference type="GO" id="GO:0009055">
    <property type="term" value="F:electron transfer activity"/>
    <property type="evidence" value="ECO:0007669"/>
    <property type="project" value="InterPro"/>
</dbReference>